<gene>
    <name evidence="4" type="ORF">KIW84_010075</name>
</gene>
<evidence type="ECO:0000259" key="2">
    <source>
        <dbReference type="Pfam" id="PF08387"/>
    </source>
</evidence>
<reference evidence="4 5" key="1">
    <citation type="journal article" date="2022" name="Nat. Genet.">
        <title>Improved pea reference genome and pan-genome highlight genomic features and evolutionary characteristics.</title>
        <authorList>
            <person name="Yang T."/>
            <person name="Liu R."/>
            <person name="Luo Y."/>
            <person name="Hu S."/>
            <person name="Wang D."/>
            <person name="Wang C."/>
            <person name="Pandey M.K."/>
            <person name="Ge S."/>
            <person name="Xu Q."/>
            <person name="Li N."/>
            <person name="Li G."/>
            <person name="Huang Y."/>
            <person name="Saxena R.K."/>
            <person name="Ji Y."/>
            <person name="Li M."/>
            <person name="Yan X."/>
            <person name="He Y."/>
            <person name="Liu Y."/>
            <person name="Wang X."/>
            <person name="Xiang C."/>
            <person name="Varshney R.K."/>
            <person name="Ding H."/>
            <person name="Gao S."/>
            <person name="Zong X."/>
        </authorList>
    </citation>
    <scope>NUCLEOTIDE SEQUENCE [LARGE SCALE GENOMIC DNA]</scope>
    <source>
        <strain evidence="4 5">cv. Zhongwan 6</strain>
    </source>
</reference>
<dbReference type="InterPro" id="IPR053772">
    <property type="entry name" value="At1g61320/At1g61330-like"/>
</dbReference>
<evidence type="ECO:0000313" key="4">
    <source>
        <dbReference type="EMBL" id="KAI5440458.1"/>
    </source>
</evidence>
<dbReference type="InterPro" id="IPR032675">
    <property type="entry name" value="LRR_dom_sf"/>
</dbReference>
<dbReference type="InterPro" id="IPR055411">
    <property type="entry name" value="LRR_FXL15/At3g58940/PEG3-like"/>
</dbReference>
<dbReference type="PANTHER" id="PTHR34145:SF28">
    <property type="entry name" value="F-BOX DOMAIN-CONTAINING PROTEIN"/>
    <property type="match status" value="1"/>
</dbReference>
<dbReference type="Gramene" id="Psat01G0007500-T1">
    <property type="protein sequence ID" value="KAI5440458.1"/>
    <property type="gene ID" value="KIW84_010075"/>
</dbReference>
<accession>A0A9D4YJ30</accession>
<evidence type="ECO:0000259" key="1">
    <source>
        <dbReference type="Pfam" id="PF00646"/>
    </source>
</evidence>
<feature type="domain" description="F-box/LRR-repeat protein 15/At3g58940/PEG3-like LRR" evidence="3">
    <location>
        <begin position="126"/>
        <end position="288"/>
    </location>
</feature>
<dbReference type="InterPro" id="IPR001810">
    <property type="entry name" value="F-box_dom"/>
</dbReference>
<evidence type="ECO:0000259" key="3">
    <source>
        <dbReference type="Pfam" id="PF24758"/>
    </source>
</evidence>
<dbReference type="EMBL" id="JAMSHJ010000001">
    <property type="protein sequence ID" value="KAI5440458.1"/>
    <property type="molecule type" value="Genomic_DNA"/>
</dbReference>
<sequence>MEDLISKLPDVLLSSIVSFLPVAEGARTSVLSRRWETVWKYSSRLNFDQKKMLKPFIQDYILTSEPTVRLEMSMRRQESSDYENYFDSIAQAAMLITSIMDNHIGSLKSCSIRHLVESCASEDVVGWMRKLLEKKVTEVSMELEPFDYCHQIKNIDLMEAGWNLNIPFEVFSSFKVLKLKNYTFSTSPFSNSSQVLHTLTLIDMDIKSNNFQEILSHCSSLENLILGNCDSLGVDVKIDSSSLKYFKIYDMIVQNLLISSINVEIIEIDSIICDDGEIILKTPKLRVLRAYNDSKKSGHFLSLYENTLLGTRDINKRYCELGSGGLSMENIFHNLVTLSLDLDLGNSINSVSLYSSLKSCYRLMSLQINNKVTLGKDNGIYDQNTNDCMPHGEYMFWPNMEPCECINKQLKSVCIKGYKGGRYEYEFVKYLITNSQVIENIIICFVDDSLWVEVVATICLLSYPRISPKLSIDLKPGVEYMKKYGDNFEKWVRTLK</sequence>
<dbReference type="InterPro" id="IPR036047">
    <property type="entry name" value="F-box-like_dom_sf"/>
</dbReference>
<proteinExistence type="predicted"/>
<protein>
    <recommendedName>
        <fullName evidence="6">F-box protein</fullName>
    </recommendedName>
</protein>
<dbReference type="CDD" id="cd22160">
    <property type="entry name" value="F-box_AtFBL13-like"/>
    <property type="match status" value="1"/>
</dbReference>
<name>A0A9D4YJ30_PEA</name>
<evidence type="ECO:0008006" key="6">
    <source>
        <dbReference type="Google" id="ProtNLM"/>
    </source>
</evidence>
<dbReference type="PANTHER" id="PTHR34145">
    <property type="entry name" value="OS02G0105600 PROTEIN"/>
    <property type="match status" value="1"/>
</dbReference>
<dbReference type="SUPFAM" id="SSF52058">
    <property type="entry name" value="L domain-like"/>
    <property type="match status" value="1"/>
</dbReference>
<dbReference type="Proteomes" id="UP001058974">
    <property type="component" value="Chromosome 1"/>
</dbReference>
<feature type="domain" description="FBD" evidence="2">
    <location>
        <begin position="402"/>
        <end position="443"/>
    </location>
</feature>
<dbReference type="Gene3D" id="3.80.10.10">
    <property type="entry name" value="Ribonuclease Inhibitor"/>
    <property type="match status" value="1"/>
</dbReference>
<dbReference type="InterPro" id="IPR053781">
    <property type="entry name" value="F-box_AtFBL13-like"/>
</dbReference>
<dbReference type="SUPFAM" id="SSF81383">
    <property type="entry name" value="F-box domain"/>
    <property type="match status" value="1"/>
</dbReference>
<evidence type="ECO:0000313" key="5">
    <source>
        <dbReference type="Proteomes" id="UP001058974"/>
    </source>
</evidence>
<comment type="caution">
    <text evidence="4">The sequence shown here is derived from an EMBL/GenBank/DDBJ whole genome shotgun (WGS) entry which is preliminary data.</text>
</comment>
<dbReference type="AlphaFoldDB" id="A0A9D4YJ30"/>
<feature type="domain" description="F-box" evidence="1">
    <location>
        <begin position="5"/>
        <end position="43"/>
    </location>
</feature>
<dbReference type="Pfam" id="PF00646">
    <property type="entry name" value="F-box"/>
    <property type="match status" value="1"/>
</dbReference>
<keyword evidence="5" id="KW-1185">Reference proteome</keyword>
<dbReference type="Pfam" id="PF24758">
    <property type="entry name" value="LRR_At5g56370"/>
    <property type="match status" value="1"/>
</dbReference>
<dbReference type="InterPro" id="IPR006566">
    <property type="entry name" value="FBD"/>
</dbReference>
<organism evidence="4 5">
    <name type="scientific">Pisum sativum</name>
    <name type="common">Garden pea</name>
    <name type="synonym">Lathyrus oleraceus</name>
    <dbReference type="NCBI Taxonomy" id="3888"/>
    <lineage>
        <taxon>Eukaryota</taxon>
        <taxon>Viridiplantae</taxon>
        <taxon>Streptophyta</taxon>
        <taxon>Embryophyta</taxon>
        <taxon>Tracheophyta</taxon>
        <taxon>Spermatophyta</taxon>
        <taxon>Magnoliopsida</taxon>
        <taxon>eudicotyledons</taxon>
        <taxon>Gunneridae</taxon>
        <taxon>Pentapetalae</taxon>
        <taxon>rosids</taxon>
        <taxon>fabids</taxon>
        <taxon>Fabales</taxon>
        <taxon>Fabaceae</taxon>
        <taxon>Papilionoideae</taxon>
        <taxon>50 kb inversion clade</taxon>
        <taxon>NPAAA clade</taxon>
        <taxon>Hologalegina</taxon>
        <taxon>IRL clade</taxon>
        <taxon>Fabeae</taxon>
        <taxon>Lathyrus</taxon>
    </lineage>
</organism>
<dbReference type="Pfam" id="PF08387">
    <property type="entry name" value="FBD"/>
    <property type="match status" value="1"/>
</dbReference>